<evidence type="ECO:0000313" key="2">
    <source>
        <dbReference type="EMBL" id="MDQ0344256.1"/>
    </source>
</evidence>
<proteinExistence type="predicted"/>
<feature type="region of interest" description="Disordered" evidence="1">
    <location>
        <begin position="110"/>
        <end position="155"/>
    </location>
</feature>
<feature type="compositionally biased region" description="Basic and acidic residues" evidence="1">
    <location>
        <begin position="110"/>
        <end position="125"/>
    </location>
</feature>
<accession>A0ABU0D770</accession>
<protein>
    <submittedName>
        <fullName evidence="2">Uncharacterized protein</fullName>
    </submittedName>
</protein>
<dbReference type="RefSeq" id="WP_244682525.1">
    <property type="nucleotide sequence ID" value="NZ_JALIRM010000011.1"/>
</dbReference>
<evidence type="ECO:0000313" key="3">
    <source>
        <dbReference type="Proteomes" id="UP001232343"/>
    </source>
</evidence>
<keyword evidence="3" id="KW-1185">Reference proteome</keyword>
<dbReference type="EMBL" id="JAUSUO010000008">
    <property type="protein sequence ID" value="MDQ0344256.1"/>
    <property type="molecule type" value="Genomic_DNA"/>
</dbReference>
<evidence type="ECO:0000256" key="1">
    <source>
        <dbReference type="SAM" id="MobiDB-lite"/>
    </source>
</evidence>
<gene>
    <name evidence="2" type="ORF">J2S14_003097</name>
</gene>
<name>A0ABU0D770_9BACI</name>
<comment type="caution">
    <text evidence="2">The sequence shown here is derived from an EMBL/GenBank/DDBJ whole genome shotgun (WGS) entry which is preliminary data.</text>
</comment>
<feature type="compositionally biased region" description="Basic residues" evidence="1">
    <location>
        <begin position="126"/>
        <end position="136"/>
    </location>
</feature>
<dbReference type="PROSITE" id="PS00387">
    <property type="entry name" value="PPASE"/>
    <property type="match status" value="1"/>
</dbReference>
<sequence length="155" mass="17797">MDKSVQSNKDIISTSITITNNKDSDPVDVIAEKFIDLRTVLEGREVHPNVKDYEAIARIVARGMPLPQTIKLLEQCFHEYAEREPEGAIKAFSYCEKYITDHYAKMEAAEKARQLAKRRLPENGKHEHKRSTRKTSTKNDSITGEQVGRIRRRTV</sequence>
<dbReference type="Proteomes" id="UP001232343">
    <property type="component" value="Unassembled WGS sequence"/>
</dbReference>
<reference evidence="2 3" key="1">
    <citation type="submission" date="2023-07" db="EMBL/GenBank/DDBJ databases">
        <title>Genomic Encyclopedia of Type Strains, Phase IV (KMG-IV): sequencing the most valuable type-strain genomes for metagenomic binning, comparative biology and taxonomic classification.</title>
        <authorList>
            <person name="Goeker M."/>
        </authorList>
    </citation>
    <scope>NUCLEOTIDE SEQUENCE [LARGE SCALE GENOMIC DNA]</scope>
    <source>
        <strain evidence="2 3">DSM 27848</strain>
    </source>
</reference>
<organism evidence="2 3">
    <name type="scientific">Lederbergia wuyishanensis</name>
    <dbReference type="NCBI Taxonomy" id="1347903"/>
    <lineage>
        <taxon>Bacteria</taxon>
        <taxon>Bacillati</taxon>
        <taxon>Bacillota</taxon>
        <taxon>Bacilli</taxon>
        <taxon>Bacillales</taxon>
        <taxon>Bacillaceae</taxon>
        <taxon>Lederbergia</taxon>
    </lineage>
</organism>